<evidence type="ECO:0000256" key="3">
    <source>
        <dbReference type="ARBA" id="ARBA00012171"/>
    </source>
</evidence>
<comment type="similarity">
    <text evidence="2">Belongs to the arginine deiminase family.</text>
</comment>
<dbReference type="EC" id="3.5.3.6" evidence="3"/>
<evidence type="ECO:0000256" key="4">
    <source>
        <dbReference type="ARBA" id="ARBA00022801"/>
    </source>
</evidence>
<dbReference type="Pfam" id="PF02274">
    <property type="entry name" value="ADI"/>
    <property type="match status" value="1"/>
</dbReference>
<dbReference type="RefSeq" id="WP_127343409.1">
    <property type="nucleotide sequence ID" value="NZ_RJJX01000008.1"/>
</dbReference>
<dbReference type="PIRSF" id="PIRSF006356">
    <property type="entry name" value="Arg_deiminase"/>
    <property type="match status" value="1"/>
</dbReference>
<evidence type="ECO:0000256" key="5">
    <source>
        <dbReference type="ARBA" id="ARBA00049429"/>
    </source>
</evidence>
<organism evidence="7 8">
    <name type="scientific">Ancylomarina longa</name>
    <dbReference type="NCBI Taxonomy" id="2487017"/>
    <lineage>
        <taxon>Bacteria</taxon>
        <taxon>Pseudomonadati</taxon>
        <taxon>Bacteroidota</taxon>
        <taxon>Bacteroidia</taxon>
        <taxon>Marinilabiliales</taxon>
        <taxon>Marinifilaceae</taxon>
        <taxon>Ancylomarina</taxon>
    </lineage>
</organism>
<comment type="catalytic activity">
    <reaction evidence="5">
        <text>L-arginine + H2O = L-citrulline + NH4(+)</text>
        <dbReference type="Rhea" id="RHEA:19597"/>
        <dbReference type="ChEBI" id="CHEBI:15377"/>
        <dbReference type="ChEBI" id="CHEBI:28938"/>
        <dbReference type="ChEBI" id="CHEBI:32682"/>
        <dbReference type="ChEBI" id="CHEBI:57743"/>
        <dbReference type="EC" id="3.5.3.6"/>
    </reaction>
</comment>
<feature type="active site" description="Amidino-cysteine intermediate" evidence="6">
    <location>
        <position position="417"/>
    </location>
</feature>
<comment type="caution">
    <text evidence="7">The sequence shown here is derived from an EMBL/GenBank/DDBJ whole genome shotgun (WGS) entry which is preliminary data.</text>
</comment>
<dbReference type="OrthoDB" id="9807502at2"/>
<keyword evidence="8" id="KW-1185">Reference proteome</keyword>
<dbReference type="Gene3D" id="1.10.3930.10">
    <property type="entry name" value="Arginine deiminase"/>
    <property type="match status" value="1"/>
</dbReference>
<accession>A0A434AVG8</accession>
<keyword evidence="4" id="KW-0378">Hydrolase</keyword>
<gene>
    <name evidence="7" type="ORF">DLK05_07695</name>
</gene>
<comment type="pathway">
    <text evidence="1">Amino-acid degradation; L-arginine degradation via ADI pathway; carbamoyl phosphate from L-arginine: step 1/2.</text>
</comment>
<dbReference type="PANTHER" id="PTHR47271">
    <property type="entry name" value="ARGININE DEIMINASE"/>
    <property type="match status" value="1"/>
</dbReference>
<dbReference type="GO" id="GO:0016990">
    <property type="term" value="F:arginine deiminase activity"/>
    <property type="evidence" value="ECO:0007669"/>
    <property type="project" value="UniProtKB-EC"/>
</dbReference>
<dbReference type="InterPro" id="IPR003876">
    <property type="entry name" value="Arg_deiminase"/>
</dbReference>
<dbReference type="SUPFAM" id="SSF55909">
    <property type="entry name" value="Pentein"/>
    <property type="match status" value="1"/>
</dbReference>
<dbReference type="Gene3D" id="3.75.10.10">
    <property type="entry name" value="L-arginine/glycine Amidinotransferase, Chain A"/>
    <property type="match status" value="1"/>
</dbReference>
<proteinExistence type="inferred from homology"/>
<evidence type="ECO:0000313" key="7">
    <source>
        <dbReference type="EMBL" id="RUT78452.1"/>
    </source>
</evidence>
<dbReference type="PRINTS" id="PR01466">
    <property type="entry name" value="ARGDEIMINASE"/>
</dbReference>
<evidence type="ECO:0000256" key="6">
    <source>
        <dbReference type="PIRSR" id="PIRSR006356-1"/>
    </source>
</evidence>
<evidence type="ECO:0000256" key="1">
    <source>
        <dbReference type="ARBA" id="ARBA00005213"/>
    </source>
</evidence>
<evidence type="ECO:0000313" key="8">
    <source>
        <dbReference type="Proteomes" id="UP000282985"/>
    </source>
</evidence>
<name>A0A434AVG8_9BACT</name>
<reference evidence="7 8" key="1">
    <citation type="submission" date="2018-11" db="EMBL/GenBank/DDBJ databases">
        <title>Parancylomarina longa gen. nov., sp. nov., isolated from sediments of southern Okinawa.</title>
        <authorList>
            <person name="Fu T."/>
        </authorList>
    </citation>
    <scope>NUCLEOTIDE SEQUENCE [LARGE SCALE GENOMIC DNA]</scope>
    <source>
        <strain evidence="7 8">T3-2 S1-C</strain>
    </source>
</reference>
<dbReference type="PANTHER" id="PTHR47271:SF2">
    <property type="entry name" value="ARGININE DEIMINASE"/>
    <property type="match status" value="1"/>
</dbReference>
<sequence length="429" mass="48277">MENYVELNVRSEIGELEGVILHTPGSEVENMTPENAERALYSDILNLAVAREEYKQLSSVLSTVAQTYQVKDLLTTVLGNEKAKEAIVDKVCLMEPQVGVKGNTYCIKDYLLDQEPAVLASLLIEGVPLKADNLTKFLSKERYAMRPLHNFFFTRDASMSVVDEVLIGKMANSVRDRESLIMQSIFDYIPGFKTKTVNPIDNPALDSACTIEGGDVLIARDDILIIGNGTRTSTQGIDFILAQLLTQKEKRQRHILVQELPSHPESFIHLDMVFTLLDVDKCMVYEPLILRPNKYQTVHITIENGKVLNIVHENNLLEALKKLGMDLKPIYCGGNGDPWNQEREQWHSGANFFAIGPGKVLGYGRNIHTMEAMNKNGFEILRAKDIIRHKIELSDYEKYVITIEGSELPRGGGGARCMTMPVRRKPVNW</sequence>
<dbReference type="GO" id="GO:0019546">
    <property type="term" value="P:L-arginine deiminase pathway"/>
    <property type="evidence" value="ECO:0007669"/>
    <property type="project" value="TreeGrafter"/>
</dbReference>
<dbReference type="AlphaFoldDB" id="A0A434AVG8"/>
<dbReference type="EMBL" id="RJJX01000008">
    <property type="protein sequence ID" value="RUT78452.1"/>
    <property type="molecule type" value="Genomic_DNA"/>
</dbReference>
<protein>
    <recommendedName>
        <fullName evidence="3">arginine deiminase</fullName>
        <ecNumber evidence="3">3.5.3.6</ecNumber>
    </recommendedName>
</protein>
<dbReference type="Proteomes" id="UP000282985">
    <property type="component" value="Unassembled WGS sequence"/>
</dbReference>
<evidence type="ECO:0000256" key="2">
    <source>
        <dbReference type="ARBA" id="ARBA00010206"/>
    </source>
</evidence>